<feature type="domain" description="Ig-like" evidence="1">
    <location>
        <begin position="63"/>
        <end position="136"/>
    </location>
</feature>
<evidence type="ECO:0000259" key="1">
    <source>
        <dbReference type="PROSITE" id="PS50835"/>
    </source>
</evidence>
<dbReference type="InterPro" id="IPR013106">
    <property type="entry name" value="Ig_V-set"/>
</dbReference>
<accession>A0ABN9M595</accession>
<keyword evidence="3" id="KW-1185">Reference proteome</keyword>
<dbReference type="SUPFAM" id="SSF48726">
    <property type="entry name" value="Immunoglobulin"/>
    <property type="match status" value="1"/>
</dbReference>
<dbReference type="PANTHER" id="PTHR46608:SF3">
    <property type="entry name" value="T-CELL IMMUNOGLOBULIN AND MUCIN DOMAIN-CONTAINING PROTEIN 4"/>
    <property type="match status" value="1"/>
</dbReference>
<dbReference type="PROSITE" id="PS50835">
    <property type="entry name" value="IG_LIKE"/>
    <property type="match status" value="1"/>
</dbReference>
<proteinExistence type="predicted"/>
<dbReference type="SMART" id="SM00409">
    <property type="entry name" value="IG"/>
    <property type="match status" value="1"/>
</dbReference>
<dbReference type="Proteomes" id="UP001176940">
    <property type="component" value="Unassembled WGS sequence"/>
</dbReference>
<comment type="caution">
    <text evidence="2">The sequence shown here is derived from an EMBL/GenBank/DDBJ whole genome shotgun (WGS) entry which is preliminary data.</text>
</comment>
<dbReference type="InterPro" id="IPR013783">
    <property type="entry name" value="Ig-like_fold"/>
</dbReference>
<dbReference type="InterPro" id="IPR007110">
    <property type="entry name" value="Ig-like_dom"/>
</dbReference>
<evidence type="ECO:0000313" key="3">
    <source>
        <dbReference type="Proteomes" id="UP001176940"/>
    </source>
</evidence>
<dbReference type="Gene3D" id="2.60.40.10">
    <property type="entry name" value="Immunoglobulins"/>
    <property type="match status" value="1"/>
</dbReference>
<dbReference type="InterPro" id="IPR036179">
    <property type="entry name" value="Ig-like_dom_sf"/>
</dbReference>
<dbReference type="InterPro" id="IPR003599">
    <property type="entry name" value="Ig_sub"/>
</dbReference>
<name>A0ABN9M595_9NEOB</name>
<gene>
    <name evidence="2" type="ORF">RIMI_LOCUS16705685</name>
</gene>
<organism evidence="2 3">
    <name type="scientific">Ranitomeya imitator</name>
    <name type="common">mimic poison frog</name>
    <dbReference type="NCBI Taxonomy" id="111125"/>
    <lineage>
        <taxon>Eukaryota</taxon>
        <taxon>Metazoa</taxon>
        <taxon>Chordata</taxon>
        <taxon>Craniata</taxon>
        <taxon>Vertebrata</taxon>
        <taxon>Euteleostomi</taxon>
        <taxon>Amphibia</taxon>
        <taxon>Batrachia</taxon>
        <taxon>Anura</taxon>
        <taxon>Neobatrachia</taxon>
        <taxon>Hyloidea</taxon>
        <taxon>Dendrobatidae</taxon>
        <taxon>Dendrobatinae</taxon>
        <taxon>Ranitomeya</taxon>
    </lineage>
</organism>
<dbReference type="EMBL" id="CAUEEQ010047174">
    <property type="protein sequence ID" value="CAJ0959134.1"/>
    <property type="molecule type" value="Genomic_DNA"/>
</dbReference>
<reference evidence="2" key="1">
    <citation type="submission" date="2023-07" db="EMBL/GenBank/DDBJ databases">
        <authorList>
            <person name="Stuckert A."/>
        </authorList>
    </citation>
    <scope>NUCLEOTIDE SEQUENCE</scope>
</reference>
<evidence type="ECO:0000313" key="2">
    <source>
        <dbReference type="EMBL" id="CAJ0959134.1"/>
    </source>
</evidence>
<sequence>MSTPRSERKTMKTFVAICLCFLHIVVVAVSKIVVTGRVNGMLTLPCNYTIHLYHHTVCWGRGCSLTGCNNQIIWTDGRKVTWRKTDRYQLLGNISRGDVSLTITGTTEEDEGTYCCRVEIPGLFNDLQKEMEMKIQEGEKFKSVSSTILTNKSVGMNSRKKMGQTSIKSSSLRVTVIVPMVCGTATSTIGG</sequence>
<protein>
    <recommendedName>
        <fullName evidence="1">Ig-like domain-containing protein</fullName>
    </recommendedName>
</protein>
<dbReference type="Pfam" id="PF07686">
    <property type="entry name" value="V-set"/>
    <property type="match status" value="1"/>
</dbReference>
<dbReference type="PANTHER" id="PTHR46608">
    <property type="entry name" value="T-CELL IMMUNOGLOBULIN AND MUCIN DOMAIN-CONTAINING PROTEIN 4"/>
    <property type="match status" value="1"/>
</dbReference>